<feature type="coiled-coil region" evidence="1">
    <location>
        <begin position="356"/>
        <end position="383"/>
    </location>
</feature>
<feature type="region of interest" description="Disordered" evidence="2">
    <location>
        <begin position="1"/>
        <end position="20"/>
    </location>
</feature>
<dbReference type="Proteomes" id="UP000245207">
    <property type="component" value="Unassembled WGS sequence"/>
</dbReference>
<dbReference type="EMBL" id="PKPP01006235">
    <property type="protein sequence ID" value="PWA57193.1"/>
    <property type="molecule type" value="Genomic_DNA"/>
</dbReference>
<feature type="compositionally biased region" description="Basic and acidic residues" evidence="2">
    <location>
        <begin position="8"/>
        <end position="17"/>
    </location>
</feature>
<feature type="coiled-coil region" evidence="1">
    <location>
        <begin position="300"/>
        <end position="327"/>
    </location>
</feature>
<feature type="coiled-coil region" evidence="1">
    <location>
        <begin position="151"/>
        <end position="242"/>
    </location>
</feature>
<sequence length="389" mass="44401">MAGVNSELHSKPKDSRISPDIVEESVKGFQQSVEEVINTTKEDDDQMRSYLTASLAELSSRHTVLADQHRSLKEKVINDEVNVKETSEALLKRLSDLEQEVGSLNEKITILEDENTKFKLEVPESESDVHESQSDSPQQESAELVFANNLILQLAAELATEESKVRTLEKDRNELLLLVENIGNRVASMEEELKDSKKKLVISENVISQLKQNQGQVDQQLLDSLYEKIESHSKTINELLQRIATETSIHEDQTTKVNRKIDEYKVLISEMEAMNKVKEDIWNDDVGKLKVKIESKCKSFSDLIDRLNALKIERKGLSEQLETLQKEDYSKDDLIQELETRLNSLQDVHVGVRSLVDDVDKVNNELTLKMAELNEKVKGSEKLFQKEEK</sequence>
<comment type="caution">
    <text evidence="3">The sequence shown here is derived from an EMBL/GenBank/DDBJ whole genome shotgun (WGS) entry which is preliminary data.</text>
</comment>
<gene>
    <name evidence="3" type="ORF">CTI12_AA411400</name>
</gene>
<name>A0A2U1M7E3_ARTAN</name>
<dbReference type="OrthoDB" id="10255522at2759"/>
<proteinExistence type="predicted"/>
<evidence type="ECO:0000256" key="2">
    <source>
        <dbReference type="SAM" id="MobiDB-lite"/>
    </source>
</evidence>
<dbReference type="AlphaFoldDB" id="A0A2U1M7E3"/>
<dbReference type="STRING" id="35608.A0A2U1M7E3"/>
<organism evidence="3 4">
    <name type="scientific">Artemisia annua</name>
    <name type="common">Sweet wormwood</name>
    <dbReference type="NCBI Taxonomy" id="35608"/>
    <lineage>
        <taxon>Eukaryota</taxon>
        <taxon>Viridiplantae</taxon>
        <taxon>Streptophyta</taxon>
        <taxon>Embryophyta</taxon>
        <taxon>Tracheophyta</taxon>
        <taxon>Spermatophyta</taxon>
        <taxon>Magnoliopsida</taxon>
        <taxon>eudicotyledons</taxon>
        <taxon>Gunneridae</taxon>
        <taxon>Pentapetalae</taxon>
        <taxon>asterids</taxon>
        <taxon>campanulids</taxon>
        <taxon>Asterales</taxon>
        <taxon>Asteraceae</taxon>
        <taxon>Asteroideae</taxon>
        <taxon>Anthemideae</taxon>
        <taxon>Artemisiinae</taxon>
        <taxon>Artemisia</taxon>
    </lineage>
</organism>
<keyword evidence="1" id="KW-0175">Coiled coil</keyword>
<keyword evidence="4" id="KW-1185">Reference proteome</keyword>
<evidence type="ECO:0000313" key="3">
    <source>
        <dbReference type="EMBL" id="PWA57193.1"/>
    </source>
</evidence>
<evidence type="ECO:0000313" key="4">
    <source>
        <dbReference type="Proteomes" id="UP000245207"/>
    </source>
</evidence>
<feature type="coiled-coil region" evidence="1">
    <location>
        <begin position="80"/>
        <end position="114"/>
    </location>
</feature>
<accession>A0A2U1M7E3</accession>
<reference evidence="3 4" key="1">
    <citation type="journal article" date="2018" name="Mol. Plant">
        <title>The genome of Artemisia annua provides insight into the evolution of Asteraceae family and artemisinin biosynthesis.</title>
        <authorList>
            <person name="Shen Q."/>
            <person name="Zhang L."/>
            <person name="Liao Z."/>
            <person name="Wang S."/>
            <person name="Yan T."/>
            <person name="Shi P."/>
            <person name="Liu M."/>
            <person name="Fu X."/>
            <person name="Pan Q."/>
            <person name="Wang Y."/>
            <person name="Lv Z."/>
            <person name="Lu X."/>
            <person name="Zhang F."/>
            <person name="Jiang W."/>
            <person name="Ma Y."/>
            <person name="Chen M."/>
            <person name="Hao X."/>
            <person name="Li L."/>
            <person name="Tang Y."/>
            <person name="Lv G."/>
            <person name="Zhou Y."/>
            <person name="Sun X."/>
            <person name="Brodelius P.E."/>
            <person name="Rose J.K.C."/>
            <person name="Tang K."/>
        </authorList>
    </citation>
    <scope>NUCLEOTIDE SEQUENCE [LARGE SCALE GENOMIC DNA]</scope>
    <source>
        <strain evidence="4">cv. Huhao1</strain>
        <tissue evidence="3">Leaf</tissue>
    </source>
</reference>
<evidence type="ECO:0000256" key="1">
    <source>
        <dbReference type="SAM" id="Coils"/>
    </source>
</evidence>
<protein>
    <submittedName>
        <fullName evidence="3">KIP1-like protein</fullName>
    </submittedName>
</protein>